<dbReference type="AlphaFoldDB" id="A0ABC8YUB7"/>
<organism evidence="9 10">
    <name type="scientific">Urochloa decumbens</name>
    <dbReference type="NCBI Taxonomy" id="240449"/>
    <lineage>
        <taxon>Eukaryota</taxon>
        <taxon>Viridiplantae</taxon>
        <taxon>Streptophyta</taxon>
        <taxon>Embryophyta</taxon>
        <taxon>Tracheophyta</taxon>
        <taxon>Spermatophyta</taxon>
        <taxon>Magnoliopsida</taxon>
        <taxon>Liliopsida</taxon>
        <taxon>Poales</taxon>
        <taxon>Poaceae</taxon>
        <taxon>PACMAD clade</taxon>
        <taxon>Panicoideae</taxon>
        <taxon>Panicodae</taxon>
        <taxon>Paniceae</taxon>
        <taxon>Melinidinae</taxon>
        <taxon>Urochloa</taxon>
    </lineage>
</organism>
<evidence type="ECO:0000313" key="9">
    <source>
        <dbReference type="EMBL" id="CAL4950346.1"/>
    </source>
</evidence>
<reference evidence="9" key="1">
    <citation type="submission" date="2024-10" db="EMBL/GenBank/DDBJ databases">
        <authorList>
            <person name="Ryan C."/>
        </authorList>
    </citation>
    <scope>NUCLEOTIDE SEQUENCE [LARGE SCALE GENOMIC DNA]</scope>
</reference>
<dbReference type="InterPro" id="IPR036879">
    <property type="entry name" value="TF_MADSbox_sf"/>
</dbReference>
<feature type="domain" description="MADS-box" evidence="8">
    <location>
        <begin position="1"/>
        <end position="50"/>
    </location>
</feature>
<dbReference type="CDD" id="cd00266">
    <property type="entry name" value="MADS_SRF_like"/>
    <property type="match status" value="1"/>
</dbReference>
<feature type="region of interest" description="Disordered" evidence="7">
    <location>
        <begin position="195"/>
        <end position="258"/>
    </location>
</feature>
<dbReference type="Gene3D" id="3.40.1810.10">
    <property type="entry name" value="Transcription factor, MADS-box"/>
    <property type="match status" value="1"/>
</dbReference>
<comment type="subcellular location">
    <subcellularLocation>
        <location evidence="1">Nucleus</location>
    </subcellularLocation>
</comment>
<evidence type="ECO:0000313" key="10">
    <source>
        <dbReference type="Proteomes" id="UP001497457"/>
    </source>
</evidence>
<gene>
    <name evidence="9" type="ORF">URODEC1_LOCUS38327</name>
</gene>
<evidence type="ECO:0000256" key="1">
    <source>
        <dbReference type="ARBA" id="ARBA00004123"/>
    </source>
</evidence>
<dbReference type="PRINTS" id="PR00404">
    <property type="entry name" value="MADSDOMAIN"/>
</dbReference>
<dbReference type="SMART" id="SM00432">
    <property type="entry name" value="MADS"/>
    <property type="match status" value="1"/>
</dbReference>
<feature type="coiled-coil region" evidence="6">
    <location>
        <begin position="133"/>
        <end position="160"/>
    </location>
</feature>
<dbReference type="SUPFAM" id="SSF55455">
    <property type="entry name" value="SRF-like"/>
    <property type="match status" value="1"/>
</dbReference>
<feature type="compositionally biased region" description="Low complexity" evidence="7">
    <location>
        <begin position="228"/>
        <end position="241"/>
    </location>
</feature>
<dbReference type="GO" id="GO:0003677">
    <property type="term" value="F:DNA binding"/>
    <property type="evidence" value="ECO:0007669"/>
    <property type="project" value="UniProtKB-KW"/>
</dbReference>
<dbReference type="GO" id="GO:0005634">
    <property type="term" value="C:nucleus"/>
    <property type="evidence" value="ECO:0007669"/>
    <property type="project" value="UniProtKB-SubCell"/>
</dbReference>
<sequence>MARKKVNLQWITNTLIRRATFKRRCKGLMKKASELTTLCGAKACVVVYGEGKVQPEVWPSIEEARGLLTKYKNMPDLVNFKKAENQKDFLSSRLAKLRGQVSKSESENYEREALDLLHEWMNRGRLGLYGTSIEELTRLQKIVQERNNKAKERLQQLDADQEAPMESLVQLLPGSSSSQPHDDHPYPSMEMQVLAQPEEQQPQKQDWRVDWAPNGGEVGTLPCSDFLGSSNGSADPSSSGGNMVQPYSSSSYSGFPWTLEWDAFPPME</sequence>
<evidence type="ECO:0000256" key="2">
    <source>
        <dbReference type="ARBA" id="ARBA00023015"/>
    </source>
</evidence>
<dbReference type="InterPro" id="IPR050142">
    <property type="entry name" value="MADS-box/MEF2_TF"/>
</dbReference>
<dbReference type="PROSITE" id="PS50066">
    <property type="entry name" value="MADS_BOX_2"/>
    <property type="match status" value="1"/>
</dbReference>
<accession>A0ABC8YUB7</accession>
<evidence type="ECO:0000259" key="8">
    <source>
        <dbReference type="PROSITE" id="PS50066"/>
    </source>
</evidence>
<keyword evidence="6" id="KW-0175">Coiled coil</keyword>
<name>A0ABC8YUB7_9POAL</name>
<protein>
    <recommendedName>
        <fullName evidence="8">MADS-box domain-containing protein</fullName>
    </recommendedName>
</protein>
<dbReference type="Pfam" id="PF00319">
    <property type="entry name" value="SRF-TF"/>
    <property type="match status" value="1"/>
</dbReference>
<dbReference type="InterPro" id="IPR002100">
    <property type="entry name" value="TF_MADSbox"/>
</dbReference>
<keyword evidence="2" id="KW-0805">Transcription regulation</keyword>
<evidence type="ECO:0000256" key="6">
    <source>
        <dbReference type="SAM" id="Coils"/>
    </source>
</evidence>
<dbReference type="EMBL" id="OZ075127">
    <property type="protein sequence ID" value="CAL4950346.1"/>
    <property type="molecule type" value="Genomic_DNA"/>
</dbReference>
<evidence type="ECO:0000256" key="4">
    <source>
        <dbReference type="ARBA" id="ARBA00023163"/>
    </source>
</evidence>
<proteinExistence type="predicted"/>
<evidence type="ECO:0000256" key="3">
    <source>
        <dbReference type="ARBA" id="ARBA00023125"/>
    </source>
</evidence>
<dbReference type="InterPro" id="IPR033897">
    <property type="entry name" value="SRF-like_MADS-box"/>
</dbReference>
<dbReference type="Proteomes" id="UP001497457">
    <property type="component" value="Chromosome 17b"/>
</dbReference>
<evidence type="ECO:0000256" key="7">
    <source>
        <dbReference type="SAM" id="MobiDB-lite"/>
    </source>
</evidence>
<keyword evidence="5" id="KW-0539">Nucleus</keyword>
<evidence type="ECO:0000256" key="5">
    <source>
        <dbReference type="ARBA" id="ARBA00023242"/>
    </source>
</evidence>
<keyword evidence="3" id="KW-0238">DNA-binding</keyword>
<keyword evidence="4" id="KW-0804">Transcription</keyword>
<keyword evidence="10" id="KW-1185">Reference proteome</keyword>
<dbReference type="PANTHER" id="PTHR48019">
    <property type="entry name" value="SERUM RESPONSE FACTOR HOMOLOG"/>
    <property type="match status" value="1"/>
</dbReference>